<evidence type="ECO:0000313" key="1">
    <source>
        <dbReference type="EMBL" id="KAI4311212.1"/>
    </source>
</evidence>
<organism evidence="1 2">
    <name type="scientific">Melastoma candidum</name>
    <dbReference type="NCBI Taxonomy" id="119954"/>
    <lineage>
        <taxon>Eukaryota</taxon>
        <taxon>Viridiplantae</taxon>
        <taxon>Streptophyta</taxon>
        <taxon>Embryophyta</taxon>
        <taxon>Tracheophyta</taxon>
        <taxon>Spermatophyta</taxon>
        <taxon>Magnoliopsida</taxon>
        <taxon>eudicotyledons</taxon>
        <taxon>Gunneridae</taxon>
        <taxon>Pentapetalae</taxon>
        <taxon>rosids</taxon>
        <taxon>malvids</taxon>
        <taxon>Myrtales</taxon>
        <taxon>Melastomataceae</taxon>
        <taxon>Melastomatoideae</taxon>
        <taxon>Melastomateae</taxon>
        <taxon>Melastoma</taxon>
    </lineage>
</organism>
<reference evidence="2" key="1">
    <citation type="journal article" date="2023" name="Front. Plant Sci.">
        <title>Chromosomal-level genome assembly of Melastoma candidum provides insights into trichome evolution.</title>
        <authorList>
            <person name="Zhong Y."/>
            <person name="Wu W."/>
            <person name="Sun C."/>
            <person name="Zou P."/>
            <person name="Liu Y."/>
            <person name="Dai S."/>
            <person name="Zhou R."/>
        </authorList>
    </citation>
    <scope>NUCLEOTIDE SEQUENCE [LARGE SCALE GENOMIC DNA]</scope>
</reference>
<keyword evidence="2" id="KW-1185">Reference proteome</keyword>
<gene>
    <name evidence="1" type="ORF">MLD38_036123</name>
</gene>
<dbReference type="Proteomes" id="UP001057402">
    <property type="component" value="Chromosome 11"/>
</dbReference>
<accession>A0ACB9LJ59</accession>
<name>A0ACB9LJ59_9MYRT</name>
<dbReference type="EMBL" id="CM042890">
    <property type="protein sequence ID" value="KAI4311212.1"/>
    <property type="molecule type" value="Genomic_DNA"/>
</dbReference>
<sequence>MGIVPDGVLNVTKFAEELSISSFDHSSIVSLKLFVALLCACIVMGQILEESRWKNESITALAIGLCTGTIILVTMGGKSLRLLMVSEDLFFIYLLPPVIFNAGFQVKKKRFFGNFMTIMLFSTFGTLISSGIISYGKLSLDPAVLTEQPRSSLFMQIGAIFSATDSICMLLVLKQEETPLLHSLVFGEGMVNDATSVVLFNAIQHFDLTHINSSISLEFVRNFIYLFISSTMLGVLAGLLSVFIIKKLYFGRQSTNREVALMILMAYLSYMVAEVSTIFTVFFCGIVMSHYTCHNVIESSRVTTKHTFAALSFLAETFIFMYVGMDALGIEKWGIVKNSPGKSIGVSTILLVLVLLVRAAFVFPLSFFSNLTKHGKSERIGIKHQVTIWWAGLMRGAVSMALAYNLVTYSIDGCFSIKFYLTSNQTGIFLQFTRSNEKSRDDALMITSTITVVLFSNLVFDFLAKPLVKILLPSPKHSSNVLVASEPPIPKSVTEPLLLGIEEDPEADQDPYKPTGLRMLPSTPSNTVHYYWRKFNDAVTRPVFGGRGFVPFVPISPTDPDNVHQWR</sequence>
<evidence type="ECO:0000313" key="2">
    <source>
        <dbReference type="Proteomes" id="UP001057402"/>
    </source>
</evidence>
<protein>
    <submittedName>
        <fullName evidence="1">Uncharacterized protein</fullName>
    </submittedName>
</protein>
<proteinExistence type="predicted"/>
<comment type="caution">
    <text evidence="1">The sequence shown here is derived from an EMBL/GenBank/DDBJ whole genome shotgun (WGS) entry which is preliminary data.</text>
</comment>